<feature type="domain" description="Myb-like" evidence="4">
    <location>
        <begin position="17"/>
        <end position="67"/>
    </location>
</feature>
<protein>
    <submittedName>
        <fullName evidence="6">Uncharacterized protein</fullName>
    </submittedName>
</protein>
<name>A0AA38LQW9_TAXCH</name>
<dbReference type="InterPro" id="IPR017930">
    <property type="entry name" value="Myb_dom"/>
</dbReference>
<organism evidence="6 7">
    <name type="scientific">Taxus chinensis</name>
    <name type="common">Chinese yew</name>
    <name type="synonym">Taxus wallichiana var. chinensis</name>
    <dbReference type="NCBI Taxonomy" id="29808"/>
    <lineage>
        <taxon>Eukaryota</taxon>
        <taxon>Viridiplantae</taxon>
        <taxon>Streptophyta</taxon>
        <taxon>Embryophyta</taxon>
        <taxon>Tracheophyta</taxon>
        <taxon>Spermatophyta</taxon>
        <taxon>Pinopsida</taxon>
        <taxon>Pinidae</taxon>
        <taxon>Conifers II</taxon>
        <taxon>Cupressales</taxon>
        <taxon>Taxaceae</taxon>
        <taxon>Taxus</taxon>
    </lineage>
</organism>
<evidence type="ECO:0000259" key="5">
    <source>
        <dbReference type="PROSITE" id="PS51294"/>
    </source>
</evidence>
<dbReference type="InterPro" id="IPR009057">
    <property type="entry name" value="Homeodomain-like_sf"/>
</dbReference>
<dbReference type="Gene3D" id="1.10.10.60">
    <property type="entry name" value="Homeodomain-like"/>
    <property type="match status" value="2"/>
</dbReference>
<evidence type="ECO:0000259" key="4">
    <source>
        <dbReference type="PROSITE" id="PS50090"/>
    </source>
</evidence>
<comment type="caution">
    <text evidence="6">The sequence shown here is derived from an EMBL/GenBank/DDBJ whole genome shotgun (WGS) entry which is preliminary data.</text>
</comment>
<dbReference type="SUPFAM" id="SSF46689">
    <property type="entry name" value="Homeodomain-like"/>
    <property type="match status" value="1"/>
</dbReference>
<sequence>LMRCGKSCRLRWMNHLRPNVKRGHISRDEEDLIIRLHNLLGNRWSLIAGRVPGRTDNEVKNYWNTHLSKKLASKSFAHIVEGQPSSCVDHQKTEVKCVINSSDDYALNSRSKNQSTVKTVFPGNLRFASTPVSLKCSVTELPPSDREMTNVAILEDDRAQNEFHNSAGNMEEDTANFLHVPLFEESMSAKELWSDSSWTWFDNLLYENDFVSYE</sequence>
<evidence type="ECO:0000256" key="2">
    <source>
        <dbReference type="ARBA" id="ARBA00023125"/>
    </source>
</evidence>
<dbReference type="PROSITE" id="PS51294">
    <property type="entry name" value="HTH_MYB"/>
    <property type="match status" value="1"/>
</dbReference>
<dbReference type="InterPro" id="IPR015495">
    <property type="entry name" value="Myb_TF_plants"/>
</dbReference>
<dbReference type="EMBL" id="JAHRHJ020000001">
    <property type="protein sequence ID" value="KAH9330082.1"/>
    <property type="molecule type" value="Genomic_DNA"/>
</dbReference>
<reference evidence="6 7" key="1">
    <citation type="journal article" date="2021" name="Nat. Plants">
        <title>The Taxus genome provides insights into paclitaxel biosynthesis.</title>
        <authorList>
            <person name="Xiong X."/>
            <person name="Gou J."/>
            <person name="Liao Q."/>
            <person name="Li Y."/>
            <person name="Zhou Q."/>
            <person name="Bi G."/>
            <person name="Li C."/>
            <person name="Du R."/>
            <person name="Wang X."/>
            <person name="Sun T."/>
            <person name="Guo L."/>
            <person name="Liang H."/>
            <person name="Lu P."/>
            <person name="Wu Y."/>
            <person name="Zhang Z."/>
            <person name="Ro D.K."/>
            <person name="Shang Y."/>
            <person name="Huang S."/>
            <person name="Yan J."/>
        </authorList>
    </citation>
    <scope>NUCLEOTIDE SEQUENCE [LARGE SCALE GENOMIC DNA]</scope>
    <source>
        <strain evidence="6">Ta-2019</strain>
    </source>
</reference>
<dbReference type="GO" id="GO:0005634">
    <property type="term" value="C:nucleus"/>
    <property type="evidence" value="ECO:0007669"/>
    <property type="project" value="UniProtKB-SubCell"/>
</dbReference>
<dbReference type="Proteomes" id="UP000824469">
    <property type="component" value="Unassembled WGS sequence"/>
</dbReference>
<dbReference type="CDD" id="cd00167">
    <property type="entry name" value="SANT"/>
    <property type="match status" value="1"/>
</dbReference>
<dbReference type="OMA" id="AMPPENN"/>
<dbReference type="PANTHER" id="PTHR47998:SF91">
    <property type="entry name" value="MYB-RELATED PROTEIN 308-LIKE"/>
    <property type="match status" value="1"/>
</dbReference>
<evidence type="ECO:0000256" key="3">
    <source>
        <dbReference type="ARBA" id="ARBA00023242"/>
    </source>
</evidence>
<dbReference type="AlphaFoldDB" id="A0AA38LQW9"/>
<evidence type="ECO:0000313" key="6">
    <source>
        <dbReference type="EMBL" id="KAH9330082.1"/>
    </source>
</evidence>
<dbReference type="GO" id="GO:0000976">
    <property type="term" value="F:transcription cis-regulatory region binding"/>
    <property type="evidence" value="ECO:0007669"/>
    <property type="project" value="TreeGrafter"/>
</dbReference>
<dbReference type="GO" id="GO:0006355">
    <property type="term" value="P:regulation of DNA-templated transcription"/>
    <property type="evidence" value="ECO:0007669"/>
    <property type="project" value="TreeGrafter"/>
</dbReference>
<proteinExistence type="predicted"/>
<evidence type="ECO:0000256" key="1">
    <source>
        <dbReference type="ARBA" id="ARBA00004123"/>
    </source>
</evidence>
<dbReference type="SMART" id="SM00717">
    <property type="entry name" value="SANT"/>
    <property type="match status" value="1"/>
</dbReference>
<comment type="subcellular location">
    <subcellularLocation>
        <location evidence="1">Nucleus</location>
    </subcellularLocation>
</comment>
<keyword evidence="7" id="KW-1185">Reference proteome</keyword>
<dbReference type="PANTHER" id="PTHR47998">
    <property type="entry name" value="TRANSCRIPTION FACTOR MYB51-LIKE ISOFORM X1"/>
    <property type="match status" value="1"/>
</dbReference>
<evidence type="ECO:0000313" key="7">
    <source>
        <dbReference type="Proteomes" id="UP000824469"/>
    </source>
</evidence>
<feature type="domain" description="HTH myb-type" evidence="5">
    <location>
        <begin position="17"/>
        <end position="71"/>
    </location>
</feature>
<dbReference type="Pfam" id="PF00249">
    <property type="entry name" value="Myb_DNA-binding"/>
    <property type="match status" value="1"/>
</dbReference>
<dbReference type="InterPro" id="IPR001005">
    <property type="entry name" value="SANT/Myb"/>
</dbReference>
<feature type="non-terminal residue" evidence="6">
    <location>
        <position position="1"/>
    </location>
</feature>
<dbReference type="PROSITE" id="PS50090">
    <property type="entry name" value="MYB_LIKE"/>
    <property type="match status" value="1"/>
</dbReference>
<keyword evidence="2" id="KW-0238">DNA-binding</keyword>
<keyword evidence="3" id="KW-0539">Nucleus</keyword>
<gene>
    <name evidence="6" type="ORF">KI387_002190</name>
</gene>
<dbReference type="GO" id="GO:0030154">
    <property type="term" value="P:cell differentiation"/>
    <property type="evidence" value="ECO:0007669"/>
    <property type="project" value="TreeGrafter"/>
</dbReference>
<accession>A0AA38LQW9</accession>